<protein>
    <recommendedName>
        <fullName evidence="3">Sugar-binding protein</fullName>
    </recommendedName>
</protein>
<keyword evidence="2" id="KW-1185">Reference proteome</keyword>
<sequence>MLCSQQKTLIGKVKSTREKLYFVTDSIQNYKLFNNDGDYGHSGFTNPQGTVDRFYDNWFNEVFVHYINNKKFYNEKGLLKSEDWFYKNDKQCASYEYKYTDFDSLCRITKKYDNVDYYISNISYNHKKFIQSKLNYWTNNCENFSLKIFYYNEKYNLIGEEFLTQEGKQKEVYYTLNKLGLQDKTILHKPTIWAKYDSVSYYEKKDSIGTYFTSLKKYFNQKKQIIKSESFFPPDYDSEGGLSETKYFEYDERGNCIETRLNFASNPNIIYVQSKEYDRINRKIKEENKTLNSTNTFDYKKEFFYNDKGELYKLIVKSSSEKEIVVQFEYKYDSYNNWIEQSKFVNGKKLFIWKREIDYY</sequence>
<dbReference type="Proteomes" id="UP001500426">
    <property type="component" value="Unassembled WGS sequence"/>
</dbReference>
<evidence type="ECO:0000313" key="1">
    <source>
        <dbReference type="EMBL" id="GAA4050284.1"/>
    </source>
</evidence>
<reference evidence="2" key="1">
    <citation type="journal article" date="2019" name="Int. J. Syst. Evol. Microbiol.">
        <title>The Global Catalogue of Microorganisms (GCM) 10K type strain sequencing project: providing services to taxonomists for standard genome sequencing and annotation.</title>
        <authorList>
            <consortium name="The Broad Institute Genomics Platform"/>
            <consortium name="The Broad Institute Genome Sequencing Center for Infectious Disease"/>
            <person name="Wu L."/>
            <person name="Ma J."/>
        </authorList>
    </citation>
    <scope>NUCLEOTIDE SEQUENCE [LARGE SCALE GENOMIC DNA]</scope>
    <source>
        <strain evidence="2">JCM 17068</strain>
    </source>
</reference>
<organism evidence="1 2">
    <name type="scientific">Flavobacterium chungnamense</name>
    <dbReference type="NCBI Taxonomy" id="706182"/>
    <lineage>
        <taxon>Bacteria</taxon>
        <taxon>Pseudomonadati</taxon>
        <taxon>Bacteroidota</taxon>
        <taxon>Flavobacteriia</taxon>
        <taxon>Flavobacteriales</taxon>
        <taxon>Flavobacteriaceae</taxon>
        <taxon>Flavobacterium</taxon>
    </lineage>
</organism>
<comment type="caution">
    <text evidence="1">The sequence shown here is derived from an EMBL/GenBank/DDBJ whole genome shotgun (WGS) entry which is preliminary data.</text>
</comment>
<accession>A0ABP7UR51</accession>
<name>A0ABP7UR51_9FLAO</name>
<gene>
    <name evidence="1" type="ORF">GCM10022388_15250</name>
</gene>
<evidence type="ECO:0000313" key="2">
    <source>
        <dbReference type="Proteomes" id="UP001500426"/>
    </source>
</evidence>
<evidence type="ECO:0008006" key="3">
    <source>
        <dbReference type="Google" id="ProtNLM"/>
    </source>
</evidence>
<dbReference type="EMBL" id="BAABCS010000015">
    <property type="protein sequence ID" value="GAA4050284.1"/>
    <property type="molecule type" value="Genomic_DNA"/>
</dbReference>
<proteinExistence type="predicted"/>